<dbReference type="Pfam" id="PF01381">
    <property type="entry name" value="HTH_3"/>
    <property type="match status" value="1"/>
</dbReference>
<evidence type="ECO:0000256" key="1">
    <source>
        <dbReference type="ARBA" id="ARBA00023125"/>
    </source>
</evidence>
<proteinExistence type="predicted"/>
<feature type="domain" description="HTH cro/C1-type" evidence="2">
    <location>
        <begin position="11"/>
        <end position="66"/>
    </location>
</feature>
<dbReference type="SMART" id="SM00530">
    <property type="entry name" value="HTH_XRE"/>
    <property type="match status" value="1"/>
</dbReference>
<dbReference type="CDD" id="cd00093">
    <property type="entry name" value="HTH_XRE"/>
    <property type="match status" value="1"/>
</dbReference>
<name>A0AAJ1MP49_9SPIO</name>
<dbReference type="InterPro" id="IPR001387">
    <property type="entry name" value="Cro/C1-type_HTH"/>
</dbReference>
<dbReference type="SUPFAM" id="SSF47413">
    <property type="entry name" value="lambda repressor-like DNA-binding domains"/>
    <property type="match status" value="1"/>
</dbReference>
<dbReference type="GO" id="GO:0005829">
    <property type="term" value="C:cytosol"/>
    <property type="evidence" value="ECO:0007669"/>
    <property type="project" value="TreeGrafter"/>
</dbReference>
<keyword evidence="1" id="KW-0238">DNA-binding</keyword>
<dbReference type="Gene3D" id="1.10.260.40">
    <property type="entry name" value="lambda repressor-like DNA-binding domains"/>
    <property type="match status" value="1"/>
</dbReference>
<dbReference type="InterPro" id="IPR010982">
    <property type="entry name" value="Lambda_DNA-bd_dom_sf"/>
</dbReference>
<evidence type="ECO:0000313" key="4">
    <source>
        <dbReference type="Proteomes" id="UP001221217"/>
    </source>
</evidence>
<dbReference type="InterPro" id="IPR050807">
    <property type="entry name" value="TransReg_Diox_bact_type"/>
</dbReference>
<dbReference type="GO" id="GO:0003677">
    <property type="term" value="F:DNA binding"/>
    <property type="evidence" value="ECO:0007669"/>
    <property type="project" value="UniProtKB-KW"/>
</dbReference>
<gene>
    <name evidence="3" type="ORF">PQJ61_10725</name>
</gene>
<dbReference type="PANTHER" id="PTHR46797:SF1">
    <property type="entry name" value="METHYLPHOSPHONATE SYNTHASE"/>
    <property type="match status" value="1"/>
</dbReference>
<organism evidence="3 4">
    <name type="scientific">Candidatus Thalassospirochaeta sargassi</name>
    <dbReference type="NCBI Taxonomy" id="3119039"/>
    <lineage>
        <taxon>Bacteria</taxon>
        <taxon>Pseudomonadati</taxon>
        <taxon>Spirochaetota</taxon>
        <taxon>Spirochaetia</taxon>
        <taxon>Spirochaetales</taxon>
        <taxon>Spirochaetaceae</taxon>
        <taxon>Candidatus Thalassospirochaeta</taxon>
    </lineage>
</organism>
<reference evidence="3 4" key="1">
    <citation type="submission" date="2022-12" db="EMBL/GenBank/DDBJ databases">
        <title>Metagenome assembled genome from gulf of manar.</title>
        <authorList>
            <person name="Kohli P."/>
            <person name="Pk S."/>
            <person name="Venkata Ramana C."/>
            <person name="Sasikala C."/>
        </authorList>
    </citation>
    <scope>NUCLEOTIDE SEQUENCE [LARGE SCALE GENOMIC DNA]</scope>
    <source>
        <strain evidence="3">JB008</strain>
    </source>
</reference>
<dbReference type="PANTHER" id="PTHR46797">
    <property type="entry name" value="HTH-TYPE TRANSCRIPTIONAL REGULATOR"/>
    <property type="match status" value="1"/>
</dbReference>
<accession>A0AAJ1MP49</accession>
<dbReference type="Proteomes" id="UP001221217">
    <property type="component" value="Unassembled WGS sequence"/>
</dbReference>
<dbReference type="AlphaFoldDB" id="A0AAJ1MP49"/>
<protein>
    <submittedName>
        <fullName evidence="3">Helix-turn-helix transcriptional regulator</fullName>
    </submittedName>
</protein>
<evidence type="ECO:0000259" key="2">
    <source>
        <dbReference type="PROSITE" id="PS50943"/>
    </source>
</evidence>
<dbReference type="GO" id="GO:0003700">
    <property type="term" value="F:DNA-binding transcription factor activity"/>
    <property type="evidence" value="ECO:0007669"/>
    <property type="project" value="TreeGrafter"/>
</dbReference>
<sequence length="106" mass="12232">MSVYNSMAVNLKKYRENAGLTQEQLAEKAGCSKNHLSVLERGKKFPGGHLIDRLSDALEIKPFVLFLDEKDEAEFIRRKRFVDYVMDSMDKNELNSFKTPENEDSD</sequence>
<dbReference type="PROSITE" id="PS50943">
    <property type="entry name" value="HTH_CROC1"/>
    <property type="match status" value="1"/>
</dbReference>
<comment type="caution">
    <text evidence="3">The sequence shown here is derived from an EMBL/GenBank/DDBJ whole genome shotgun (WGS) entry which is preliminary data.</text>
</comment>
<dbReference type="EMBL" id="JAQQAL010000023">
    <property type="protein sequence ID" value="MDC7227224.1"/>
    <property type="molecule type" value="Genomic_DNA"/>
</dbReference>
<evidence type="ECO:0000313" key="3">
    <source>
        <dbReference type="EMBL" id="MDC7227224.1"/>
    </source>
</evidence>